<dbReference type="PANTHER" id="PTHR46027:SF1">
    <property type="entry name" value="PEROXISOMAL TARGETING SIGNAL 2 RECEPTOR"/>
    <property type="match status" value="1"/>
</dbReference>
<dbReference type="Gene3D" id="2.130.10.10">
    <property type="entry name" value="YVTN repeat-like/Quinoprotein amine dehydrogenase"/>
    <property type="match status" value="1"/>
</dbReference>
<evidence type="ECO:0000256" key="8">
    <source>
        <dbReference type="ARBA" id="ARBA00023140"/>
    </source>
</evidence>
<gene>
    <name evidence="12" type="primary">PEX7</name>
    <name evidence="12" type="ORF">g.3509</name>
</gene>
<feature type="repeat" description="WD" evidence="11">
    <location>
        <begin position="205"/>
        <end position="241"/>
    </location>
</feature>
<organism evidence="12">
    <name type="scientific">Zeugodacus cucurbitae</name>
    <name type="common">Melon fruit fly</name>
    <name type="synonym">Bactrocera cucurbitae</name>
    <dbReference type="NCBI Taxonomy" id="28588"/>
    <lineage>
        <taxon>Eukaryota</taxon>
        <taxon>Metazoa</taxon>
        <taxon>Ecdysozoa</taxon>
        <taxon>Arthropoda</taxon>
        <taxon>Hexapoda</taxon>
        <taxon>Insecta</taxon>
        <taxon>Pterygota</taxon>
        <taxon>Neoptera</taxon>
        <taxon>Endopterygota</taxon>
        <taxon>Diptera</taxon>
        <taxon>Brachycera</taxon>
        <taxon>Muscomorpha</taxon>
        <taxon>Tephritoidea</taxon>
        <taxon>Tephritidae</taxon>
        <taxon>Zeugodacus</taxon>
        <taxon>Zeugodacus</taxon>
    </lineage>
</organism>
<keyword evidence="4" id="KW-0963">Cytoplasm</keyword>
<evidence type="ECO:0000256" key="3">
    <source>
        <dbReference type="ARBA" id="ARBA00022448"/>
    </source>
</evidence>
<dbReference type="PROSITE" id="PS00678">
    <property type="entry name" value="WD_REPEATS_1"/>
    <property type="match status" value="1"/>
</dbReference>
<evidence type="ECO:0000256" key="9">
    <source>
        <dbReference type="ARBA" id="ARBA00024017"/>
    </source>
</evidence>
<sequence length="335" mass="36992">MQSCSTPDRHGYSVRFSPFQPNHLLLATSQLYGLAGGGTLYLLELPAAGGKGLTELGRMEWTDGLFDVAWCPYADNIAATASGDGSLQIWGGLDDDIVATDTTLKSLKQPLICLQEHKNEVYSINWGEQWNCHQLLSASWDGTIKLWDCHRQNSIATCTGHSDLIYCAKFSPLIANLFASVSTDGNLNLWNSALEFSGKPLMSIEAAHNGEVLACDWSQFDRNILMTGGSDGLVRAWDLRNMRHHIFQLYSGEFAVRRLACSPTSASVVATANYDFTTRIWDFNQSLDAMEVNVNHSEFVCGLDWNAGVPHQLADCGWDSVINVYTPKTLKDLLD</sequence>
<proteinExistence type="inferred from homology"/>
<keyword evidence="5 11" id="KW-0853">WD repeat</keyword>
<dbReference type="PANTHER" id="PTHR46027">
    <property type="entry name" value="PEROXISOMAL TARGETING SIGNAL 2 RECEPTOR"/>
    <property type="match status" value="1"/>
</dbReference>
<evidence type="ECO:0000256" key="2">
    <source>
        <dbReference type="ARBA" id="ARBA00004514"/>
    </source>
</evidence>
<evidence type="ECO:0000313" key="12">
    <source>
        <dbReference type="EMBL" id="JAD11172.1"/>
    </source>
</evidence>
<evidence type="ECO:0000256" key="1">
    <source>
        <dbReference type="ARBA" id="ARBA00004253"/>
    </source>
</evidence>
<dbReference type="PROSITE" id="PS50082">
    <property type="entry name" value="WD_REPEATS_2"/>
    <property type="match status" value="3"/>
</dbReference>
<dbReference type="AlphaFoldDB" id="A0A0A1XJP7"/>
<accession>A0A0A1XJP7</accession>
<dbReference type="PROSITE" id="PS50294">
    <property type="entry name" value="WD_REPEATS_REGION"/>
    <property type="match status" value="3"/>
</dbReference>
<dbReference type="InterPro" id="IPR020472">
    <property type="entry name" value="WD40_PAC1"/>
</dbReference>
<comment type="similarity">
    <text evidence="9">Belongs to the WD repeat peroxin-7 family.</text>
</comment>
<reference evidence="12" key="1">
    <citation type="submission" date="2014-11" db="EMBL/GenBank/DDBJ databases">
        <authorList>
            <person name="Geib S."/>
        </authorList>
    </citation>
    <scope>NUCLEOTIDE SEQUENCE</scope>
</reference>
<feature type="repeat" description="WD" evidence="11">
    <location>
        <begin position="158"/>
        <end position="191"/>
    </location>
</feature>
<dbReference type="InterPro" id="IPR001680">
    <property type="entry name" value="WD40_rpt"/>
</dbReference>
<dbReference type="SMART" id="SM00320">
    <property type="entry name" value="WD40"/>
    <property type="match status" value="6"/>
</dbReference>
<evidence type="ECO:0000256" key="10">
    <source>
        <dbReference type="ARBA" id="ARBA00032565"/>
    </source>
</evidence>
<dbReference type="InterPro" id="IPR044536">
    <property type="entry name" value="PEX7"/>
</dbReference>
<evidence type="ECO:0000256" key="6">
    <source>
        <dbReference type="ARBA" id="ARBA00022737"/>
    </source>
</evidence>
<keyword evidence="12" id="KW-0675">Receptor</keyword>
<dbReference type="GO" id="GO:0005782">
    <property type="term" value="C:peroxisomal matrix"/>
    <property type="evidence" value="ECO:0007669"/>
    <property type="project" value="UniProtKB-SubCell"/>
</dbReference>
<evidence type="ECO:0000256" key="7">
    <source>
        <dbReference type="ARBA" id="ARBA00022927"/>
    </source>
</evidence>
<dbReference type="InterPro" id="IPR019775">
    <property type="entry name" value="WD40_repeat_CS"/>
</dbReference>
<name>A0A0A1XJP7_ZEUCU</name>
<dbReference type="PRINTS" id="PR00320">
    <property type="entry name" value="GPROTEINBRPT"/>
</dbReference>
<dbReference type="InterPro" id="IPR036322">
    <property type="entry name" value="WD40_repeat_dom_sf"/>
</dbReference>
<feature type="repeat" description="WD" evidence="11">
    <location>
        <begin position="114"/>
        <end position="157"/>
    </location>
</feature>
<evidence type="ECO:0000256" key="4">
    <source>
        <dbReference type="ARBA" id="ARBA00022490"/>
    </source>
</evidence>
<reference evidence="12" key="2">
    <citation type="journal article" date="2015" name="Gigascience">
        <title>Reconstructing a comprehensive transcriptome assembly of a white-pupal translocated strain of the pest fruit fly Bactrocera cucurbitae.</title>
        <authorList>
            <person name="Sim S.B."/>
            <person name="Calla B."/>
            <person name="Hall B."/>
            <person name="DeRego T."/>
            <person name="Geib S.M."/>
        </authorList>
    </citation>
    <scope>NUCLEOTIDE SEQUENCE</scope>
</reference>
<comment type="subcellular location">
    <subcellularLocation>
        <location evidence="2">Cytoplasm</location>
        <location evidence="2">Cytosol</location>
    </subcellularLocation>
    <subcellularLocation>
        <location evidence="1">Peroxisome matrix</location>
    </subcellularLocation>
</comment>
<dbReference type="GO" id="GO:0005053">
    <property type="term" value="F:peroxisome matrix targeting signal-2 binding"/>
    <property type="evidence" value="ECO:0007669"/>
    <property type="project" value="InterPro"/>
</dbReference>
<dbReference type="GO" id="GO:0016558">
    <property type="term" value="P:protein import into peroxisome matrix"/>
    <property type="evidence" value="ECO:0007669"/>
    <property type="project" value="InterPro"/>
</dbReference>
<dbReference type="Pfam" id="PF00400">
    <property type="entry name" value="WD40"/>
    <property type="match status" value="5"/>
</dbReference>
<evidence type="ECO:0000256" key="5">
    <source>
        <dbReference type="ARBA" id="ARBA00022574"/>
    </source>
</evidence>
<evidence type="ECO:0000256" key="11">
    <source>
        <dbReference type="PROSITE-ProRule" id="PRU00221"/>
    </source>
</evidence>
<protein>
    <recommendedName>
        <fullName evidence="10">Peroxin-7</fullName>
    </recommendedName>
</protein>
<keyword evidence="8" id="KW-0576">Peroxisome</keyword>
<dbReference type="GO" id="GO:0005829">
    <property type="term" value="C:cytosol"/>
    <property type="evidence" value="ECO:0007669"/>
    <property type="project" value="UniProtKB-SubCell"/>
</dbReference>
<keyword evidence="7" id="KW-0653">Protein transport</keyword>
<dbReference type="SUPFAM" id="SSF50978">
    <property type="entry name" value="WD40 repeat-like"/>
    <property type="match status" value="1"/>
</dbReference>
<keyword evidence="6" id="KW-0677">Repeat</keyword>
<dbReference type="InterPro" id="IPR015943">
    <property type="entry name" value="WD40/YVTN_repeat-like_dom_sf"/>
</dbReference>
<keyword evidence="3" id="KW-0813">Transport</keyword>
<dbReference type="EMBL" id="GBXI01003120">
    <property type="protein sequence ID" value="JAD11172.1"/>
    <property type="molecule type" value="Transcribed_RNA"/>
</dbReference>